<dbReference type="Gene3D" id="2.170.130.10">
    <property type="entry name" value="TonB-dependent receptor, plug domain"/>
    <property type="match status" value="1"/>
</dbReference>
<proteinExistence type="inferred from homology"/>
<evidence type="ECO:0000256" key="3">
    <source>
        <dbReference type="ARBA" id="ARBA00022452"/>
    </source>
</evidence>
<dbReference type="NCBIfam" id="TIGR04056">
    <property type="entry name" value="OMP_RagA_SusC"/>
    <property type="match status" value="1"/>
</dbReference>
<dbReference type="STRING" id="1302689.RG47T_0963"/>
<evidence type="ECO:0000256" key="2">
    <source>
        <dbReference type="ARBA" id="ARBA00022448"/>
    </source>
</evidence>
<keyword evidence="12" id="KW-1185">Reference proteome</keyword>
<dbReference type="InterPro" id="IPR008969">
    <property type="entry name" value="CarboxyPept-like_regulatory"/>
</dbReference>
<keyword evidence="6 8" id="KW-0472">Membrane</keyword>
<dbReference type="GO" id="GO:0009279">
    <property type="term" value="C:cell outer membrane"/>
    <property type="evidence" value="ECO:0007669"/>
    <property type="project" value="UniProtKB-SubCell"/>
</dbReference>
<dbReference type="InterPro" id="IPR012910">
    <property type="entry name" value="Plug_dom"/>
</dbReference>
<dbReference type="Pfam" id="PF13715">
    <property type="entry name" value="CarbopepD_reg_2"/>
    <property type="match status" value="1"/>
</dbReference>
<keyword evidence="2 8" id="KW-0813">Transport</keyword>
<dbReference type="SUPFAM" id="SSF49464">
    <property type="entry name" value="Carboxypeptidase regulatory domain-like"/>
    <property type="match status" value="1"/>
</dbReference>
<dbReference type="SUPFAM" id="SSF56935">
    <property type="entry name" value="Porins"/>
    <property type="match status" value="1"/>
</dbReference>
<gene>
    <name evidence="11" type="ORF">RG47T_0963</name>
</gene>
<evidence type="ECO:0000256" key="9">
    <source>
        <dbReference type="RuleBase" id="RU003357"/>
    </source>
</evidence>
<keyword evidence="3 8" id="KW-1134">Transmembrane beta strand</keyword>
<sequence length="992" mass="108317">MAFAQSGSISGKIVDEHNQPLPGATVTINGTTIGAATDADGNYVIKNVKPGSYTLTAKFVGYEVLSKTVSVNGTLTLSFNLLPSTKSLNEVVVIGYGTQTRKEVTGAISTVGAKDFQKGTVTSPEQLIQGKVAGVSITTNGGQPGSGSTIRVRQGASLNASNEPLIVIDGVPLAPGRNPDGTSKISGVGDPISLINPDDIESFTILKDAASTAIYGSRASNGVIIITTKKGTSGTPTVNFSSQNSVATVASKLDLLSADQVRAYVNANGNATQKALLGTASTNWQDEIYHNALASNNNLSISGSTKHMPYRVSVGYLSQDGTLKTDHINRTSGALRLSPRFFNDDLKIDLNLNGTYQASRFANQDAIYAAAQFDPTHPVYNTASKYNGYTEYYDPTTLNLNPNAPRNPVGLLEDKHNEGDAYRSYGNFTADYRFHFLPQLHANANLGYDLAKGGGSTFVPANAAQSFTNGNPNNLFDTGGTNTEYHQKTYNTVGEFYLNYNNTFKDIKSNINATAGYGYYDFRTVNRGATNYANYTANGTLVAGSIPAYPYGENRYTLESVYGRLIYTFDSKYILAGSIRRDGSSRFAEKNRYGVFPSAAFTWRMSDEDFLKGSKTLSDLKMRLSYGVTGQQDGIDYYRYIASYYLSDNTSKYQFGNGANNFYNMYTPNAYDTTLKWEQTSSYNAGFDYGFLNQRISGSIDVYYKKTKNLLSTVFLPVGTNFTNQLVTNVGNTETKGVEFTLNAIPIKTKDFSWSFNYNVAYNNNKITNLSLVPGVQNVTVAVGNITGATGTTIQEHAVGYAPYSFYVYKQVYGANGKPLEGVYADLNHDGIINDNDRYLYKSPAPKVTMGFSTQFDYKKWSLSTVLRANLGNYVYNNTAANLGTSRNIITTVGTIGNASSDYLNTSFTNNQFQSDYYVQNASFLRMDNAGLGYNFGHITSNKHLTLRVNANVQNVFVITKYKGIDPEIYSGIDNKFYPRPRTYTLGFNLGF</sequence>
<keyword evidence="7 8" id="KW-0998">Cell outer membrane</keyword>
<dbReference type="PROSITE" id="PS52016">
    <property type="entry name" value="TONB_DEPENDENT_REC_3"/>
    <property type="match status" value="1"/>
</dbReference>
<keyword evidence="4 8" id="KW-0812">Transmembrane</keyword>
<evidence type="ECO:0000313" key="11">
    <source>
        <dbReference type="EMBL" id="OKS85517.1"/>
    </source>
</evidence>
<dbReference type="InterPro" id="IPR023996">
    <property type="entry name" value="TonB-dep_OMP_SusC/RagA"/>
</dbReference>
<evidence type="ECO:0000256" key="5">
    <source>
        <dbReference type="ARBA" id="ARBA00023077"/>
    </source>
</evidence>
<organism evidence="11 12">
    <name type="scientific">Mucilaginibacter polytrichastri</name>
    <dbReference type="NCBI Taxonomy" id="1302689"/>
    <lineage>
        <taxon>Bacteria</taxon>
        <taxon>Pseudomonadati</taxon>
        <taxon>Bacteroidota</taxon>
        <taxon>Sphingobacteriia</taxon>
        <taxon>Sphingobacteriales</taxon>
        <taxon>Sphingobacteriaceae</taxon>
        <taxon>Mucilaginibacter</taxon>
    </lineage>
</organism>
<dbReference type="Gene3D" id="2.60.40.1120">
    <property type="entry name" value="Carboxypeptidase-like, regulatory domain"/>
    <property type="match status" value="1"/>
</dbReference>
<dbReference type="InterPro" id="IPR000531">
    <property type="entry name" value="Beta-barrel_TonB"/>
</dbReference>
<comment type="caution">
    <text evidence="11">The sequence shown here is derived from an EMBL/GenBank/DDBJ whole genome shotgun (WGS) entry which is preliminary data.</text>
</comment>
<reference evidence="11 12" key="1">
    <citation type="submission" date="2016-11" db="EMBL/GenBank/DDBJ databases">
        <title>Whole Genome Sequencing of Mucilaginibacter polytrichastri RG4-7(T) isolated from the moss sample.</title>
        <authorList>
            <person name="Li Y."/>
        </authorList>
    </citation>
    <scope>NUCLEOTIDE SEQUENCE [LARGE SCALE GENOMIC DNA]</scope>
    <source>
        <strain evidence="11 12">RG4-7</strain>
    </source>
</reference>
<dbReference type="AlphaFoldDB" id="A0A1Q5ZUS8"/>
<evidence type="ECO:0000256" key="8">
    <source>
        <dbReference type="PROSITE-ProRule" id="PRU01360"/>
    </source>
</evidence>
<dbReference type="InterPro" id="IPR036942">
    <property type="entry name" value="Beta-barrel_TonB_sf"/>
</dbReference>
<evidence type="ECO:0000256" key="4">
    <source>
        <dbReference type="ARBA" id="ARBA00022692"/>
    </source>
</evidence>
<comment type="similarity">
    <text evidence="8 9">Belongs to the TonB-dependent receptor family.</text>
</comment>
<keyword evidence="5 9" id="KW-0798">TonB box</keyword>
<dbReference type="Pfam" id="PF00593">
    <property type="entry name" value="TonB_dep_Rec_b-barrel"/>
    <property type="match status" value="1"/>
</dbReference>
<dbReference type="NCBIfam" id="TIGR04057">
    <property type="entry name" value="SusC_RagA_signa"/>
    <property type="match status" value="1"/>
</dbReference>
<evidence type="ECO:0000259" key="10">
    <source>
        <dbReference type="PROSITE" id="PS51127"/>
    </source>
</evidence>
<evidence type="ECO:0000256" key="1">
    <source>
        <dbReference type="ARBA" id="ARBA00004571"/>
    </source>
</evidence>
<evidence type="ECO:0000256" key="6">
    <source>
        <dbReference type="ARBA" id="ARBA00023136"/>
    </source>
</evidence>
<dbReference type="Pfam" id="PF07715">
    <property type="entry name" value="Plug"/>
    <property type="match status" value="1"/>
</dbReference>
<comment type="subcellular location">
    <subcellularLocation>
        <location evidence="1 8">Cell outer membrane</location>
        <topology evidence="1 8">Multi-pass membrane protein</topology>
    </subcellularLocation>
</comment>
<dbReference type="RefSeq" id="WP_245770764.1">
    <property type="nucleotide sequence ID" value="NZ_FPAM01000001.1"/>
</dbReference>
<feature type="domain" description="Big-1" evidence="10">
    <location>
        <begin position="1"/>
        <end position="74"/>
    </location>
</feature>
<evidence type="ECO:0000313" key="12">
    <source>
        <dbReference type="Proteomes" id="UP000186720"/>
    </source>
</evidence>
<dbReference type="Gene3D" id="2.40.170.20">
    <property type="entry name" value="TonB-dependent receptor, beta-barrel domain"/>
    <property type="match status" value="1"/>
</dbReference>
<dbReference type="InterPro" id="IPR039426">
    <property type="entry name" value="TonB-dep_rcpt-like"/>
</dbReference>
<protein>
    <recommendedName>
        <fullName evidence="10">Big-1 domain-containing protein</fullName>
    </recommendedName>
</protein>
<dbReference type="PROSITE" id="PS51127">
    <property type="entry name" value="BIG1"/>
    <property type="match status" value="1"/>
</dbReference>
<dbReference type="EMBL" id="MPPL01000001">
    <property type="protein sequence ID" value="OKS85517.1"/>
    <property type="molecule type" value="Genomic_DNA"/>
</dbReference>
<dbReference type="InterPro" id="IPR003344">
    <property type="entry name" value="Big_1_dom"/>
</dbReference>
<name>A0A1Q5ZUS8_9SPHI</name>
<accession>A0A1Q5ZUS8</accession>
<dbReference type="FunFam" id="2.170.130.10:FF:000008">
    <property type="entry name" value="SusC/RagA family TonB-linked outer membrane protein"/>
    <property type="match status" value="1"/>
</dbReference>
<evidence type="ECO:0000256" key="7">
    <source>
        <dbReference type="ARBA" id="ARBA00023237"/>
    </source>
</evidence>
<dbReference type="InterPro" id="IPR037066">
    <property type="entry name" value="Plug_dom_sf"/>
</dbReference>
<dbReference type="InterPro" id="IPR023997">
    <property type="entry name" value="TonB-dep_OMP_SusC/RagA_CS"/>
</dbReference>
<dbReference type="Proteomes" id="UP000186720">
    <property type="component" value="Unassembled WGS sequence"/>
</dbReference>